<dbReference type="PANTHER" id="PTHR43781:SF1">
    <property type="entry name" value="SACCHAROPINE DEHYDROGENASE"/>
    <property type="match status" value="1"/>
</dbReference>
<protein>
    <submittedName>
        <fullName evidence="2">Saccharopine dehydrogenase</fullName>
    </submittedName>
</protein>
<accession>A0A8J3N883</accession>
<dbReference type="InterPro" id="IPR036291">
    <property type="entry name" value="NAD(P)-bd_dom_sf"/>
</dbReference>
<dbReference type="Gene3D" id="3.40.50.720">
    <property type="entry name" value="NAD(P)-binding Rossmann-like Domain"/>
    <property type="match status" value="1"/>
</dbReference>
<gene>
    <name evidence="2" type="ORF">KSF_093130</name>
</gene>
<dbReference type="PANTHER" id="PTHR43781">
    <property type="entry name" value="SACCHAROPINE DEHYDROGENASE"/>
    <property type="match status" value="1"/>
</dbReference>
<comment type="caution">
    <text evidence="2">The sequence shown here is derived from an EMBL/GenBank/DDBJ whole genome shotgun (WGS) entry which is preliminary data.</text>
</comment>
<dbReference type="Pfam" id="PF03435">
    <property type="entry name" value="Sacchrp_dh_NADP"/>
    <property type="match status" value="1"/>
</dbReference>
<evidence type="ECO:0000313" key="2">
    <source>
        <dbReference type="EMBL" id="GHO99265.1"/>
    </source>
</evidence>
<feature type="domain" description="Saccharopine dehydrogenase NADP binding" evidence="1">
    <location>
        <begin position="7"/>
        <end position="129"/>
    </location>
</feature>
<dbReference type="InterPro" id="IPR005097">
    <property type="entry name" value="Sacchrp_dh_NADP-bd"/>
</dbReference>
<dbReference type="Proteomes" id="UP000597444">
    <property type="component" value="Unassembled WGS sequence"/>
</dbReference>
<reference evidence="2" key="1">
    <citation type="submission" date="2020-10" db="EMBL/GenBank/DDBJ databases">
        <title>Taxonomic study of unclassified bacteria belonging to the class Ktedonobacteria.</title>
        <authorList>
            <person name="Yabe S."/>
            <person name="Wang C.M."/>
            <person name="Zheng Y."/>
            <person name="Sakai Y."/>
            <person name="Cavaletti L."/>
            <person name="Monciardini P."/>
            <person name="Donadio S."/>
        </authorList>
    </citation>
    <scope>NUCLEOTIDE SEQUENCE</scope>
    <source>
        <strain evidence="2">ID150040</strain>
    </source>
</reference>
<evidence type="ECO:0000313" key="3">
    <source>
        <dbReference type="Proteomes" id="UP000597444"/>
    </source>
</evidence>
<dbReference type="AlphaFoldDB" id="A0A8J3N883"/>
<keyword evidence="3" id="KW-1185">Reference proteome</keyword>
<proteinExistence type="predicted"/>
<name>A0A8J3N883_9CHLR</name>
<evidence type="ECO:0000259" key="1">
    <source>
        <dbReference type="Pfam" id="PF03435"/>
    </source>
</evidence>
<dbReference type="EMBL" id="BNJK01000002">
    <property type="protein sequence ID" value="GHO99265.1"/>
    <property type="molecule type" value="Genomic_DNA"/>
</dbReference>
<dbReference type="SUPFAM" id="SSF51735">
    <property type="entry name" value="NAD(P)-binding Rossmann-fold domains"/>
    <property type="match status" value="1"/>
</dbReference>
<sequence>MKSMEQIVVYGATGYTGRQVVQELRRRGYTPILAGRDERALVTMAAEIGKEALVRVAQVDHPQSLYALVADSAAIINCAGPFGLTAEPLVAAAITAGVHYIDISAAEQRTIQTLLERFDASARQAGVVVLPTMGFYGALGDMLAHLVGSSLAPLDDLTIAYAVDGWLFNPSGWRTLERIGKERLVYRDGSVIPRTGPSQFSSFSFPAPIGTIPVMEGYPLGETVTLPRHLPTRQINALMATSTIDAITTQPKAATSQERAQSSFTIAVHAVAGQQKRYGFARGVDIFGITAPIAVEAALRLIAHGFSRAGALAPSEAFEPASFLNTLQGWDFSYETSVHPDTLFS</sequence>
<organism evidence="2 3">
    <name type="scientific">Reticulibacter mediterranei</name>
    <dbReference type="NCBI Taxonomy" id="2778369"/>
    <lineage>
        <taxon>Bacteria</taxon>
        <taxon>Bacillati</taxon>
        <taxon>Chloroflexota</taxon>
        <taxon>Ktedonobacteria</taxon>
        <taxon>Ktedonobacterales</taxon>
        <taxon>Reticulibacteraceae</taxon>
        <taxon>Reticulibacter</taxon>
    </lineage>
</organism>